<dbReference type="NCBIfam" id="TIGR04183">
    <property type="entry name" value="Por_Secre_tail"/>
    <property type="match status" value="1"/>
</dbReference>
<keyword evidence="3" id="KW-1185">Reference proteome</keyword>
<reference evidence="2 3" key="1">
    <citation type="submission" date="2019-10" db="EMBL/GenBank/DDBJ databases">
        <title>Draft Genome Sequence of Cytophagaceae sp. SJW1-29.</title>
        <authorList>
            <person name="Choi A."/>
        </authorList>
    </citation>
    <scope>NUCLEOTIDE SEQUENCE [LARGE SCALE GENOMIC DNA]</scope>
    <source>
        <strain evidence="2 3">SJW1-29</strain>
    </source>
</reference>
<proteinExistence type="predicted"/>
<protein>
    <submittedName>
        <fullName evidence="2">T9SS type A sorting domain-containing protein</fullName>
    </submittedName>
</protein>
<comment type="caution">
    <text evidence="2">The sequence shown here is derived from an EMBL/GenBank/DDBJ whole genome shotgun (WGS) entry which is preliminary data.</text>
</comment>
<gene>
    <name evidence="2" type="ORF">GBK04_18815</name>
</gene>
<dbReference type="InterPro" id="IPR026444">
    <property type="entry name" value="Secre_tail"/>
</dbReference>
<name>A0A7C9F7H8_9BACT</name>
<organism evidence="2 3">
    <name type="scientific">Salmonirosea aquatica</name>
    <dbReference type="NCBI Taxonomy" id="2654236"/>
    <lineage>
        <taxon>Bacteria</taxon>
        <taxon>Pseudomonadati</taxon>
        <taxon>Bacteroidota</taxon>
        <taxon>Cytophagia</taxon>
        <taxon>Cytophagales</taxon>
        <taxon>Spirosomataceae</taxon>
        <taxon>Salmonirosea</taxon>
    </lineage>
</organism>
<dbReference type="Pfam" id="PF18962">
    <property type="entry name" value="Por_Secre_tail"/>
    <property type="match status" value="1"/>
</dbReference>
<dbReference type="InterPro" id="IPR007110">
    <property type="entry name" value="Ig-like_dom"/>
</dbReference>
<dbReference type="RefSeq" id="WP_152762317.1">
    <property type="nucleotide sequence ID" value="NZ_WHLY01000002.1"/>
</dbReference>
<evidence type="ECO:0000259" key="1">
    <source>
        <dbReference type="PROSITE" id="PS50835"/>
    </source>
</evidence>
<dbReference type="AlphaFoldDB" id="A0A7C9F7H8"/>
<sequence length="238" mass="24993">MADNDNACTRTVSIPVTVRPAINLTTSGNTSVTYGYGSSCTTLTANASGGTGTLSLSWSTGATSGSIQVCPTQTTTYTVTATDVVNCSVTKQITVTFNDVRCGYGGVKVCLGGREQCIAQYLVPTYLRLGATLGGCNANVPARLSYELAQEVPFGLSLKAYPNPVHDAVTVEVLSPSAGPGTFQILDLSGRVRQSRKENLIEGLNEAEFRLGSLPTGIYLIKVIDALNQQGVVRVSKE</sequence>
<dbReference type="EMBL" id="WHLY01000002">
    <property type="protein sequence ID" value="MPR35346.1"/>
    <property type="molecule type" value="Genomic_DNA"/>
</dbReference>
<evidence type="ECO:0000313" key="3">
    <source>
        <dbReference type="Proteomes" id="UP000479293"/>
    </source>
</evidence>
<accession>A0A7C9F7H8</accession>
<evidence type="ECO:0000313" key="2">
    <source>
        <dbReference type="EMBL" id="MPR35346.1"/>
    </source>
</evidence>
<dbReference type="PROSITE" id="PS50835">
    <property type="entry name" value="IG_LIKE"/>
    <property type="match status" value="1"/>
</dbReference>
<dbReference type="Proteomes" id="UP000479293">
    <property type="component" value="Unassembled WGS sequence"/>
</dbReference>
<feature type="domain" description="Ig-like" evidence="1">
    <location>
        <begin position="20"/>
        <end position="98"/>
    </location>
</feature>